<dbReference type="PIRSF" id="PIRSF020419">
    <property type="entry name" value="Fe_uptake_reg_CjrA_prd"/>
    <property type="match status" value="1"/>
</dbReference>
<evidence type="ECO:0000259" key="2">
    <source>
        <dbReference type="Pfam" id="PF04187"/>
    </source>
</evidence>
<dbReference type="Gene3D" id="1.10.8.760">
    <property type="entry name" value="Haem-binding uptake, Tiki superfamily, ChaN, domain 2"/>
    <property type="match status" value="1"/>
</dbReference>
<protein>
    <submittedName>
        <fullName evidence="3">Iron(III) ABC transporter</fullName>
    </submittedName>
</protein>
<comment type="caution">
    <text evidence="3">The sequence shown here is derived from an EMBL/GenBank/DDBJ whole genome shotgun (WGS) entry which is preliminary data.</text>
</comment>
<dbReference type="EMBL" id="QOVF01000010">
    <property type="protein sequence ID" value="KAA0690460.1"/>
    <property type="molecule type" value="Genomic_DNA"/>
</dbReference>
<dbReference type="OrthoDB" id="9795827at2"/>
<feature type="chain" id="PRO_5030656804" evidence="1">
    <location>
        <begin position="19"/>
        <end position="289"/>
    </location>
</feature>
<sequence length="289" mass="31752">MGRRLVAVLMLIVAPALGAQTLPDWISPKGHDEPNVGRILDTASGEWHSPQALLPRLAAADYLVLGEQHDNPDHHALQLWLLEALAQRRDQATVALEMLDADQQPAVEALQKHNALPDQQMLAASLNWAEGWDWALYGPIVRWALKHADALVPANLTDTEIRGLYQQPPTNSDVYDEQARTALLEMIAQSHCDRLPQEHYPAMLAVQQGRDQRMAQVLGSAATPAVILVGSVHARKDLGLALHWHNANTEKPLTLIMVEAGKPLPGSEQADLVWLTAALPAQDYCAGWE</sequence>
<dbReference type="Pfam" id="PF04187">
    <property type="entry name" value="Cofac_haem_bdg"/>
    <property type="match status" value="1"/>
</dbReference>
<keyword evidence="1" id="KW-0732">Signal</keyword>
<feature type="signal peptide" evidence="1">
    <location>
        <begin position="1"/>
        <end position="18"/>
    </location>
</feature>
<name>A0A7V7GMN4_9GAMM</name>
<accession>A0A7V7GMN4</accession>
<dbReference type="InterPro" id="IPR016773">
    <property type="entry name" value="Fe3_uptake_reg_CjrA_prd"/>
</dbReference>
<feature type="domain" description="Haem-binding uptake Tiki superfamily ChaN" evidence="2">
    <location>
        <begin position="54"/>
        <end position="241"/>
    </location>
</feature>
<organism evidence="3 4">
    <name type="scientific">Halopseudomonas laoshanensis</name>
    <dbReference type="NCBI Taxonomy" id="2268758"/>
    <lineage>
        <taxon>Bacteria</taxon>
        <taxon>Pseudomonadati</taxon>
        <taxon>Pseudomonadota</taxon>
        <taxon>Gammaproteobacteria</taxon>
        <taxon>Pseudomonadales</taxon>
        <taxon>Pseudomonadaceae</taxon>
        <taxon>Halopseudomonas</taxon>
    </lineage>
</organism>
<dbReference type="SUPFAM" id="SSF159501">
    <property type="entry name" value="EreA/ChaN-like"/>
    <property type="match status" value="1"/>
</dbReference>
<reference evidence="3 4" key="1">
    <citation type="submission" date="2018-07" db="EMBL/GenBank/DDBJ databases">
        <title>Pseudomonas laoshanensis sp. nov., isolated from soil.</title>
        <authorList>
            <person name="Sun J."/>
            <person name="Yu L."/>
            <person name="Wang M."/>
            <person name="Zhang C."/>
        </authorList>
    </citation>
    <scope>NUCLEOTIDE SEQUENCE [LARGE SCALE GENOMIC DNA]</scope>
    <source>
        <strain evidence="3 4">Y22</strain>
    </source>
</reference>
<proteinExistence type="predicted"/>
<keyword evidence="4" id="KW-1185">Reference proteome</keyword>
<dbReference type="InterPro" id="IPR007314">
    <property type="entry name" value="Cofac_haem-bd_dom"/>
</dbReference>
<evidence type="ECO:0000313" key="4">
    <source>
        <dbReference type="Proteomes" id="UP000463138"/>
    </source>
</evidence>
<dbReference type="AlphaFoldDB" id="A0A7V7GMN4"/>
<dbReference type="CDD" id="cd14727">
    <property type="entry name" value="ChanN-like"/>
    <property type="match status" value="1"/>
</dbReference>
<dbReference type="RefSeq" id="WP_149334404.1">
    <property type="nucleotide sequence ID" value="NZ_QOVF01000010.1"/>
</dbReference>
<gene>
    <name evidence="3" type="ORF">DT594_17870</name>
</gene>
<dbReference type="Gene3D" id="3.40.50.11550">
    <property type="match status" value="1"/>
</dbReference>
<dbReference type="Proteomes" id="UP000463138">
    <property type="component" value="Unassembled WGS sequence"/>
</dbReference>
<evidence type="ECO:0000313" key="3">
    <source>
        <dbReference type="EMBL" id="KAA0690460.1"/>
    </source>
</evidence>
<evidence type="ECO:0000256" key="1">
    <source>
        <dbReference type="SAM" id="SignalP"/>
    </source>
</evidence>